<comment type="function">
    <text evidence="8">Ligates lysine onto the cytidine present at position 34 of the AUA codon-specific tRNA(Ile) that contains the anticodon CAU, in an ATP-dependent manner. Cytidine is converted to lysidine, thus changing the amino acid specificity of the tRNA from methionine to isoleucine.</text>
</comment>
<dbReference type="NCBIfam" id="TIGR02433">
    <property type="entry name" value="lysidine_TilS_C"/>
    <property type="match status" value="1"/>
</dbReference>
<evidence type="ECO:0000256" key="4">
    <source>
        <dbReference type="ARBA" id="ARBA00022694"/>
    </source>
</evidence>
<reference evidence="10 12" key="1">
    <citation type="submission" date="2019-07" db="EMBL/GenBank/DDBJ databases">
        <authorList>
            <person name="Qu J.-H."/>
        </authorList>
    </citation>
    <scope>NUCLEOTIDE SEQUENCE [LARGE SCALE GENOMIC DNA]</scope>
    <source>
        <strain evidence="10 12">MDT1-10-3</strain>
    </source>
</reference>
<dbReference type="PANTHER" id="PTHR43033:SF1">
    <property type="entry name" value="TRNA(ILE)-LYSIDINE SYNTHASE-RELATED"/>
    <property type="match status" value="1"/>
</dbReference>
<organism evidence="10 12">
    <name type="scientific">Rufibacter glacialis</name>
    <dbReference type="NCBI Taxonomy" id="1259555"/>
    <lineage>
        <taxon>Bacteria</taxon>
        <taxon>Pseudomonadati</taxon>
        <taxon>Bacteroidota</taxon>
        <taxon>Cytophagia</taxon>
        <taxon>Cytophagales</taxon>
        <taxon>Hymenobacteraceae</taxon>
        <taxon>Rufibacter</taxon>
    </lineage>
</organism>
<comment type="caution">
    <text evidence="10">The sequence shown here is derived from an EMBL/GenBank/DDBJ whole genome shotgun (WGS) entry which is preliminary data.</text>
</comment>
<keyword evidence="2 8" id="KW-0963">Cytoplasm</keyword>
<dbReference type="GO" id="GO:0006400">
    <property type="term" value="P:tRNA modification"/>
    <property type="evidence" value="ECO:0007669"/>
    <property type="project" value="UniProtKB-UniRule"/>
</dbReference>
<reference evidence="11 13" key="3">
    <citation type="submission" date="2024-08" db="EMBL/GenBank/DDBJ databases">
        <authorList>
            <person name="Wei W."/>
        </authorList>
    </citation>
    <scope>NUCLEOTIDE SEQUENCE [LARGE SCALE GENOMIC DNA]</scope>
    <source>
        <strain evidence="11 13">XU2</strain>
    </source>
</reference>
<sequence>MLEKVSNYITTHQLATPETRVLAAVSGGLDSVVLADVLHRLKLPFAVLHCNFGLRGEESDADELFVRKLAKQYDAPFYSEQFQTQAFAQQEGISTQMAARTLRYQWFEQMRQQLGYDVIATAHHQSDALETVLLNLVRGTGLAGLHGILPQNGNLIRPLLGLTKDDLYDWLVAKRLAWREDSSNESLKYNRNKVRHEVIPVLKQLNPNLEETFTHTLERLQGAEAVFQASFQELKAKTQREENGAIYLSIAPLQASPAPVVLLHELLKPFHFSYSQAQEIAAAWDGLSGKAFASPTHVLVKDREDLVITGKPLEKFGSLTLPPDATEVRFGPYLAKIARKPAQGYKVPRSKDIAALDADLLKFPLKLRPWKEGDWFVPLGMNGKKKVSDLLIDRKVPANLKPNVWVLVSDASLAWVIGQQLDNRFKLSETSQEVLEITVSRID</sequence>
<dbReference type="GO" id="GO:0005737">
    <property type="term" value="C:cytoplasm"/>
    <property type="evidence" value="ECO:0007669"/>
    <property type="project" value="UniProtKB-SubCell"/>
</dbReference>
<dbReference type="NCBIfam" id="TIGR02432">
    <property type="entry name" value="lysidine_TilS_N"/>
    <property type="match status" value="1"/>
</dbReference>
<dbReference type="OrthoDB" id="9807403at2"/>
<evidence type="ECO:0000256" key="3">
    <source>
        <dbReference type="ARBA" id="ARBA00022598"/>
    </source>
</evidence>
<dbReference type="Pfam" id="PF11734">
    <property type="entry name" value="TilS_C"/>
    <property type="match status" value="1"/>
</dbReference>
<evidence type="ECO:0000313" key="10">
    <source>
        <dbReference type="EMBL" id="KAA6435758.1"/>
    </source>
</evidence>
<evidence type="ECO:0000256" key="5">
    <source>
        <dbReference type="ARBA" id="ARBA00022741"/>
    </source>
</evidence>
<name>A0A5M8QKI9_9BACT</name>
<dbReference type="PANTHER" id="PTHR43033">
    <property type="entry name" value="TRNA(ILE)-LYSIDINE SYNTHASE-RELATED"/>
    <property type="match status" value="1"/>
</dbReference>
<evidence type="ECO:0000256" key="2">
    <source>
        <dbReference type="ARBA" id="ARBA00022490"/>
    </source>
</evidence>
<evidence type="ECO:0000256" key="8">
    <source>
        <dbReference type="HAMAP-Rule" id="MF_01161"/>
    </source>
</evidence>
<dbReference type="InterPro" id="IPR012796">
    <property type="entry name" value="Lysidine-tRNA-synth_C"/>
</dbReference>
<dbReference type="InterPro" id="IPR012094">
    <property type="entry name" value="tRNA_Ile_lys_synt"/>
</dbReference>
<gene>
    <name evidence="8 10" type="primary">tilS</name>
    <name evidence="11" type="ORF">ACD591_02495</name>
    <name evidence="10" type="ORF">FOE74_07390</name>
</gene>
<evidence type="ECO:0000256" key="6">
    <source>
        <dbReference type="ARBA" id="ARBA00022840"/>
    </source>
</evidence>
<dbReference type="Pfam" id="PF01171">
    <property type="entry name" value="ATP_bind_3"/>
    <property type="match status" value="1"/>
</dbReference>
<keyword evidence="13" id="KW-1185">Reference proteome</keyword>
<keyword evidence="5 8" id="KW-0547">Nucleotide-binding</keyword>
<evidence type="ECO:0000259" key="9">
    <source>
        <dbReference type="SMART" id="SM00977"/>
    </source>
</evidence>
<dbReference type="EMBL" id="JBGOGF010000001">
    <property type="protein sequence ID" value="MFA1770147.1"/>
    <property type="molecule type" value="Genomic_DNA"/>
</dbReference>
<feature type="binding site" evidence="8">
    <location>
        <begin position="26"/>
        <end position="31"/>
    </location>
    <ligand>
        <name>ATP</name>
        <dbReference type="ChEBI" id="CHEBI:30616"/>
    </ligand>
</feature>
<dbReference type="SUPFAM" id="SSF56037">
    <property type="entry name" value="PheT/TilS domain"/>
    <property type="match status" value="1"/>
</dbReference>
<keyword evidence="4 8" id="KW-0819">tRNA processing</keyword>
<dbReference type="InterPro" id="IPR011063">
    <property type="entry name" value="TilS/TtcA_N"/>
</dbReference>
<evidence type="ECO:0000256" key="1">
    <source>
        <dbReference type="ARBA" id="ARBA00004496"/>
    </source>
</evidence>
<dbReference type="InterPro" id="IPR012795">
    <property type="entry name" value="tRNA_Ile_lys_synt_N"/>
</dbReference>
<evidence type="ECO:0000313" key="12">
    <source>
        <dbReference type="Proteomes" id="UP000323866"/>
    </source>
</evidence>
<feature type="domain" description="Lysidine-tRNA(Ile) synthetase C-terminal" evidence="9">
    <location>
        <begin position="365"/>
        <end position="437"/>
    </location>
</feature>
<reference evidence="10 12" key="2">
    <citation type="submission" date="2019-09" db="EMBL/GenBank/DDBJ databases">
        <title>A bacterium isolated from glacier soil.</title>
        <authorList>
            <person name="Liu Q."/>
        </authorList>
    </citation>
    <scope>NUCLEOTIDE SEQUENCE [LARGE SCALE GENOMIC DNA]</scope>
    <source>
        <strain evidence="10 12">MDT1-10-3</strain>
    </source>
</reference>
<dbReference type="EMBL" id="VKKZ01000019">
    <property type="protein sequence ID" value="KAA6435758.1"/>
    <property type="molecule type" value="Genomic_DNA"/>
</dbReference>
<dbReference type="Proteomes" id="UP000323866">
    <property type="component" value="Unassembled WGS sequence"/>
</dbReference>
<dbReference type="HAMAP" id="MF_01161">
    <property type="entry name" value="tRNA_Ile_lys_synt"/>
    <property type="match status" value="1"/>
</dbReference>
<comment type="subcellular location">
    <subcellularLocation>
        <location evidence="1 8">Cytoplasm</location>
    </subcellularLocation>
</comment>
<keyword evidence="6 8" id="KW-0067">ATP-binding</keyword>
<keyword evidence="3 8" id="KW-0436">Ligase</keyword>
<accession>A0A5M8QKI9</accession>
<comment type="similarity">
    <text evidence="8">Belongs to the tRNA(Ile)-lysidine synthase family.</text>
</comment>
<proteinExistence type="inferred from homology"/>
<evidence type="ECO:0000313" key="11">
    <source>
        <dbReference type="EMBL" id="MFA1770147.1"/>
    </source>
</evidence>
<dbReference type="CDD" id="cd01992">
    <property type="entry name" value="TilS_N"/>
    <property type="match status" value="1"/>
</dbReference>
<dbReference type="Gene3D" id="3.40.50.620">
    <property type="entry name" value="HUPs"/>
    <property type="match status" value="1"/>
</dbReference>
<dbReference type="RefSeq" id="WP_149097949.1">
    <property type="nucleotide sequence ID" value="NZ_BMMG01000002.1"/>
</dbReference>
<dbReference type="EC" id="6.3.4.19" evidence="8"/>
<dbReference type="SUPFAM" id="SSF52402">
    <property type="entry name" value="Adenine nucleotide alpha hydrolases-like"/>
    <property type="match status" value="1"/>
</dbReference>
<dbReference type="GO" id="GO:0005524">
    <property type="term" value="F:ATP binding"/>
    <property type="evidence" value="ECO:0007669"/>
    <property type="project" value="UniProtKB-UniRule"/>
</dbReference>
<dbReference type="InterPro" id="IPR014729">
    <property type="entry name" value="Rossmann-like_a/b/a_fold"/>
</dbReference>
<protein>
    <recommendedName>
        <fullName evidence="8">tRNA(Ile)-lysidine synthase</fullName>
        <ecNumber evidence="8">6.3.4.19</ecNumber>
    </recommendedName>
    <alternativeName>
        <fullName evidence="8">tRNA(Ile)-2-lysyl-cytidine synthase</fullName>
    </alternativeName>
    <alternativeName>
        <fullName evidence="8">tRNA(Ile)-lysidine synthetase</fullName>
    </alternativeName>
</protein>
<dbReference type="GO" id="GO:0032267">
    <property type="term" value="F:tRNA(Ile)-lysidine synthase activity"/>
    <property type="evidence" value="ECO:0007669"/>
    <property type="project" value="UniProtKB-EC"/>
</dbReference>
<evidence type="ECO:0000313" key="13">
    <source>
        <dbReference type="Proteomes" id="UP001570846"/>
    </source>
</evidence>
<dbReference type="Proteomes" id="UP001570846">
    <property type="component" value="Unassembled WGS sequence"/>
</dbReference>
<comment type="domain">
    <text evidence="8">The N-terminal region contains the highly conserved SGGXDS motif, predicted to be a P-loop motif involved in ATP binding.</text>
</comment>
<evidence type="ECO:0000256" key="7">
    <source>
        <dbReference type="ARBA" id="ARBA00048539"/>
    </source>
</evidence>
<dbReference type="SMART" id="SM00977">
    <property type="entry name" value="TilS_C"/>
    <property type="match status" value="1"/>
</dbReference>
<dbReference type="AlphaFoldDB" id="A0A5M8QKI9"/>
<comment type="catalytic activity">
    <reaction evidence="7 8">
        <text>cytidine(34) in tRNA(Ile2) + L-lysine + ATP = lysidine(34) in tRNA(Ile2) + AMP + diphosphate + H(+)</text>
        <dbReference type="Rhea" id="RHEA:43744"/>
        <dbReference type="Rhea" id="RHEA-COMP:10625"/>
        <dbReference type="Rhea" id="RHEA-COMP:10670"/>
        <dbReference type="ChEBI" id="CHEBI:15378"/>
        <dbReference type="ChEBI" id="CHEBI:30616"/>
        <dbReference type="ChEBI" id="CHEBI:32551"/>
        <dbReference type="ChEBI" id="CHEBI:33019"/>
        <dbReference type="ChEBI" id="CHEBI:82748"/>
        <dbReference type="ChEBI" id="CHEBI:83665"/>
        <dbReference type="ChEBI" id="CHEBI:456215"/>
        <dbReference type="EC" id="6.3.4.19"/>
    </reaction>
</comment>